<reference evidence="2" key="1">
    <citation type="journal article" date="2023" name="G3 (Bethesda)">
        <title>Whole genome assembly and annotation of the endangered Caribbean coral Acropora cervicornis.</title>
        <authorList>
            <person name="Selwyn J.D."/>
            <person name="Vollmer S.V."/>
        </authorList>
    </citation>
    <scope>NUCLEOTIDE SEQUENCE</scope>
    <source>
        <strain evidence="2">K2</strain>
    </source>
</reference>
<evidence type="ECO:0000313" key="2">
    <source>
        <dbReference type="EMBL" id="KAK2552376.1"/>
    </source>
</evidence>
<proteinExistence type="predicted"/>
<keyword evidence="3" id="KW-1185">Reference proteome</keyword>
<gene>
    <name evidence="2" type="ORF">P5673_026456</name>
</gene>
<protein>
    <submittedName>
        <fullName evidence="2">Uncharacterized protein</fullName>
    </submittedName>
</protein>
<feature type="region of interest" description="Disordered" evidence="1">
    <location>
        <begin position="48"/>
        <end position="81"/>
    </location>
</feature>
<reference evidence="2" key="2">
    <citation type="journal article" date="2023" name="Science">
        <title>Genomic signatures of disease resistance in endangered staghorn corals.</title>
        <authorList>
            <person name="Vollmer S.V."/>
            <person name="Selwyn J.D."/>
            <person name="Despard B.A."/>
            <person name="Roesel C.L."/>
        </authorList>
    </citation>
    <scope>NUCLEOTIDE SEQUENCE</scope>
    <source>
        <strain evidence="2">K2</strain>
    </source>
</reference>
<dbReference type="EMBL" id="JARQWQ010000087">
    <property type="protein sequence ID" value="KAK2552376.1"/>
    <property type="molecule type" value="Genomic_DNA"/>
</dbReference>
<name>A0AAD9UWC2_ACRCE</name>
<dbReference type="AlphaFoldDB" id="A0AAD9UWC2"/>
<dbReference type="Proteomes" id="UP001249851">
    <property type="component" value="Unassembled WGS sequence"/>
</dbReference>
<sequence>MPKTVSLQGNKAILQAQNRRSCASTSMNLSNNEKDLIVKDNKWSKQNIPGSGTNMGPPRITADADTKSVGENASTSTESKKTKFRRLGVQLQSVNNRHRCFRSITVSTQPRGTIRRIAATTCHCKQQHNTSKGGTLTQLHDASNSAVCTRDLDIQEDQCKCTIKLLPDFFTQDELAVSNTEGNFGKQPLDKTKLPTLKMLVLTTFPVRPEEEESKCWDL</sequence>
<evidence type="ECO:0000313" key="3">
    <source>
        <dbReference type="Proteomes" id="UP001249851"/>
    </source>
</evidence>
<comment type="caution">
    <text evidence="2">The sequence shown here is derived from an EMBL/GenBank/DDBJ whole genome shotgun (WGS) entry which is preliminary data.</text>
</comment>
<organism evidence="2 3">
    <name type="scientific">Acropora cervicornis</name>
    <name type="common">Staghorn coral</name>
    <dbReference type="NCBI Taxonomy" id="6130"/>
    <lineage>
        <taxon>Eukaryota</taxon>
        <taxon>Metazoa</taxon>
        <taxon>Cnidaria</taxon>
        <taxon>Anthozoa</taxon>
        <taxon>Hexacorallia</taxon>
        <taxon>Scleractinia</taxon>
        <taxon>Astrocoeniina</taxon>
        <taxon>Acroporidae</taxon>
        <taxon>Acropora</taxon>
    </lineage>
</organism>
<accession>A0AAD9UWC2</accession>
<evidence type="ECO:0000256" key="1">
    <source>
        <dbReference type="SAM" id="MobiDB-lite"/>
    </source>
</evidence>